<feature type="transmembrane region" description="Helical" evidence="1">
    <location>
        <begin position="6"/>
        <end position="24"/>
    </location>
</feature>
<evidence type="ECO:0000313" key="2">
    <source>
        <dbReference type="EMBL" id="RST95135.1"/>
    </source>
</evidence>
<dbReference type="GeneID" id="98568326"/>
<evidence type="ECO:0000256" key="1">
    <source>
        <dbReference type="SAM" id="Phobius"/>
    </source>
</evidence>
<evidence type="ECO:0000313" key="3">
    <source>
        <dbReference type="Proteomes" id="UP000287239"/>
    </source>
</evidence>
<gene>
    <name evidence="2" type="ORF">CBF35_08090</name>
</gene>
<keyword evidence="1" id="KW-1133">Transmembrane helix</keyword>
<sequence>MTFNLAIATVIGSAIFPLVIHMGWGKMVEEWDAFGGWMAAAFIVGTIWLLNHGISTPMITQTGAWVDQGVAAGIGLWFAGLLSGDKVKASLPVVASAIIGGIIAGWVLSLFL</sequence>
<dbReference type="RefSeq" id="WP_126779922.1">
    <property type="nucleotide sequence ID" value="NZ_CAUQJP010000062.1"/>
</dbReference>
<feature type="transmembrane region" description="Helical" evidence="1">
    <location>
        <begin position="62"/>
        <end position="82"/>
    </location>
</feature>
<accession>A0A429ZN70</accession>
<keyword evidence="1" id="KW-0472">Membrane</keyword>
<reference evidence="2 3" key="1">
    <citation type="submission" date="2017-05" db="EMBL/GenBank/DDBJ databases">
        <title>Vagococcus spp. assemblies.</title>
        <authorList>
            <person name="Gulvik C.A."/>
        </authorList>
    </citation>
    <scope>NUCLEOTIDE SEQUENCE [LARGE SCALE GENOMIC DNA]</scope>
    <source>
        <strain evidence="2 3">NCFB 2777</strain>
    </source>
</reference>
<dbReference type="EMBL" id="NGJU01000011">
    <property type="protein sequence ID" value="RST95135.1"/>
    <property type="molecule type" value="Genomic_DNA"/>
</dbReference>
<protein>
    <submittedName>
        <fullName evidence="2">Uncharacterized protein</fullName>
    </submittedName>
</protein>
<dbReference type="Pfam" id="PF21846">
    <property type="entry name" value="DUF6905"/>
    <property type="match status" value="1"/>
</dbReference>
<dbReference type="AlphaFoldDB" id="A0A429ZN70"/>
<dbReference type="InterPro" id="IPR054200">
    <property type="entry name" value="DUF6905"/>
</dbReference>
<feature type="transmembrane region" description="Helical" evidence="1">
    <location>
        <begin position="89"/>
        <end position="111"/>
    </location>
</feature>
<feature type="transmembrane region" description="Helical" evidence="1">
    <location>
        <begin position="31"/>
        <end position="50"/>
    </location>
</feature>
<name>A0A429ZN70_9ENTE</name>
<dbReference type="OrthoDB" id="1028168at2"/>
<proteinExistence type="predicted"/>
<dbReference type="Proteomes" id="UP000287239">
    <property type="component" value="Unassembled WGS sequence"/>
</dbReference>
<keyword evidence="3" id="KW-1185">Reference proteome</keyword>
<comment type="caution">
    <text evidence="2">The sequence shown here is derived from an EMBL/GenBank/DDBJ whole genome shotgun (WGS) entry which is preliminary data.</text>
</comment>
<organism evidence="2 3">
    <name type="scientific">Vagococcus salmoninarum</name>
    <dbReference type="NCBI Taxonomy" id="2739"/>
    <lineage>
        <taxon>Bacteria</taxon>
        <taxon>Bacillati</taxon>
        <taxon>Bacillota</taxon>
        <taxon>Bacilli</taxon>
        <taxon>Lactobacillales</taxon>
        <taxon>Enterococcaceae</taxon>
        <taxon>Vagococcus</taxon>
    </lineage>
</organism>
<keyword evidence="1" id="KW-0812">Transmembrane</keyword>